<dbReference type="Pfam" id="PF11292">
    <property type="entry name" value="DUF3093"/>
    <property type="match status" value="1"/>
</dbReference>
<dbReference type="Proteomes" id="UP000298358">
    <property type="component" value="Unassembled WGS sequence"/>
</dbReference>
<keyword evidence="2" id="KW-1133">Transmembrane helix</keyword>
<protein>
    <submittedName>
        <fullName evidence="3">DUF3093 domain-containing protein</fullName>
    </submittedName>
</protein>
<evidence type="ECO:0000313" key="4">
    <source>
        <dbReference type="Proteomes" id="UP000298358"/>
    </source>
</evidence>
<accession>A0A4Y9FVA4</accession>
<evidence type="ECO:0000256" key="1">
    <source>
        <dbReference type="SAM" id="MobiDB-lite"/>
    </source>
</evidence>
<dbReference type="RefSeq" id="WP_135114121.1">
    <property type="nucleotide sequence ID" value="NZ_JADGLL010000012.1"/>
</dbReference>
<keyword evidence="2" id="KW-0812">Transmembrane</keyword>
<evidence type="ECO:0000313" key="3">
    <source>
        <dbReference type="EMBL" id="TFU33201.1"/>
    </source>
</evidence>
<keyword evidence="4" id="KW-1185">Reference proteome</keyword>
<reference evidence="3 4" key="1">
    <citation type="submission" date="2019-03" db="EMBL/GenBank/DDBJ databases">
        <title>Diversity of the mouse oral microbiome.</title>
        <authorList>
            <person name="Joseph S."/>
            <person name="Aduse-Opoku J."/>
            <person name="Curtis M."/>
            <person name="Wade W."/>
            <person name="Hashim A."/>
        </authorList>
    </citation>
    <scope>NUCLEOTIDE SEQUENCE [LARGE SCALE GENOMIC DNA]</scope>
    <source>
        <strain evidence="3 4">P1012</strain>
    </source>
</reference>
<gene>
    <name evidence="3" type="ORF">E4U02_06960</name>
</gene>
<proteinExistence type="predicted"/>
<dbReference type="EMBL" id="SPQB01000012">
    <property type="protein sequence ID" value="TFU33201.1"/>
    <property type="molecule type" value="Genomic_DNA"/>
</dbReference>
<evidence type="ECO:0000256" key="2">
    <source>
        <dbReference type="SAM" id="Phobius"/>
    </source>
</evidence>
<name>A0A4Y9FVA4_9MICO</name>
<comment type="caution">
    <text evidence="3">The sequence shown here is derived from an EMBL/GenBank/DDBJ whole genome shotgun (WGS) entry which is preliminary data.</text>
</comment>
<dbReference type="InterPro" id="IPR021443">
    <property type="entry name" value="DUF3093"/>
</dbReference>
<feature type="region of interest" description="Disordered" evidence="1">
    <location>
        <begin position="1"/>
        <end position="23"/>
    </location>
</feature>
<feature type="transmembrane region" description="Helical" evidence="2">
    <location>
        <begin position="28"/>
        <end position="50"/>
    </location>
</feature>
<feature type="transmembrane region" description="Helical" evidence="2">
    <location>
        <begin position="56"/>
        <end position="79"/>
    </location>
</feature>
<keyword evidence="2" id="KW-0472">Membrane</keyword>
<organism evidence="3 4">
    <name type="scientific">Microbacterium paludicola</name>
    <dbReference type="NCBI Taxonomy" id="300019"/>
    <lineage>
        <taxon>Bacteria</taxon>
        <taxon>Bacillati</taxon>
        <taxon>Actinomycetota</taxon>
        <taxon>Actinomycetes</taxon>
        <taxon>Micrococcales</taxon>
        <taxon>Microbacteriaceae</taxon>
        <taxon>Microbacterium</taxon>
    </lineage>
</organism>
<sequence>MQNTSQPARRQAAAEPGKKPRPLYHERLTPSLWILGGAAVVAPMAALVFVQYDGTLSLAIGLAVGILVVATLILTSPVIEVADGELRAGRAHIAVSLLGEPSAVTGEEARTARGPQLDPRGWHLIRGGVDGIVVLPDMDPDDPVSSWTLSSRTPDRLAAAVRHAQSGR</sequence>
<dbReference type="AlphaFoldDB" id="A0A4Y9FVA4"/>
<dbReference type="OrthoDB" id="3217020at2"/>